<organism evidence="2 3">
    <name type="scientific">Psychrilyobacter piezotolerans</name>
    <dbReference type="NCBI Taxonomy" id="2293438"/>
    <lineage>
        <taxon>Bacteria</taxon>
        <taxon>Fusobacteriati</taxon>
        <taxon>Fusobacteriota</taxon>
        <taxon>Fusobacteriia</taxon>
        <taxon>Fusobacteriales</taxon>
        <taxon>Fusobacteriaceae</taxon>
        <taxon>Psychrilyobacter</taxon>
    </lineage>
</organism>
<evidence type="ECO:0000259" key="1">
    <source>
        <dbReference type="Pfam" id="PF18765"/>
    </source>
</evidence>
<name>A0ABX9KDV7_9FUSO</name>
<gene>
    <name evidence="2" type="ORF">DYH56_14705</name>
</gene>
<evidence type="ECO:0000313" key="3">
    <source>
        <dbReference type="Proteomes" id="UP000263486"/>
    </source>
</evidence>
<dbReference type="SUPFAM" id="SSF81301">
    <property type="entry name" value="Nucleotidyltransferase"/>
    <property type="match status" value="1"/>
</dbReference>
<dbReference type="InterPro" id="IPR041633">
    <property type="entry name" value="Polbeta"/>
</dbReference>
<feature type="domain" description="Polymerase beta nucleotidyltransferase" evidence="1">
    <location>
        <begin position="11"/>
        <end position="90"/>
    </location>
</feature>
<sequence>MFGLEKRSEEELRAILILHGVEKAVIFGSRGSKKYKKTSDIDIAVFGDFTSTEINLMRWDIEESRIIYFVDLVHFEKVTDEEFKKSILEGKEFKIY</sequence>
<dbReference type="Gene3D" id="3.30.460.10">
    <property type="entry name" value="Beta Polymerase, domain 2"/>
    <property type="match status" value="1"/>
</dbReference>
<dbReference type="RefSeq" id="WP_114643625.1">
    <property type="nucleotide sequence ID" value="NZ_JAACIO010000041.1"/>
</dbReference>
<protein>
    <submittedName>
        <fullName evidence="2">Nucleotidyltransferase domain-containing protein</fullName>
    </submittedName>
</protein>
<comment type="caution">
    <text evidence="2">The sequence shown here is derived from an EMBL/GenBank/DDBJ whole genome shotgun (WGS) entry which is preliminary data.</text>
</comment>
<dbReference type="EMBL" id="QUAJ01000043">
    <property type="protein sequence ID" value="REI39481.1"/>
    <property type="molecule type" value="Genomic_DNA"/>
</dbReference>
<dbReference type="Pfam" id="PF18765">
    <property type="entry name" value="Polbeta"/>
    <property type="match status" value="1"/>
</dbReference>
<dbReference type="InterPro" id="IPR043519">
    <property type="entry name" value="NT_sf"/>
</dbReference>
<keyword evidence="3" id="KW-1185">Reference proteome</keyword>
<dbReference type="CDD" id="cd05403">
    <property type="entry name" value="NT_KNTase_like"/>
    <property type="match status" value="1"/>
</dbReference>
<proteinExistence type="predicted"/>
<accession>A0ABX9KDV7</accession>
<reference evidence="2 3" key="1">
    <citation type="submission" date="2018-08" db="EMBL/GenBank/DDBJ databases">
        <title>Draft genome sequence of Psychrilyobacter sp. strain SD5 isolated from Black Sea water.</title>
        <authorList>
            <person name="Yadav S."/>
            <person name="Villanueva L."/>
            <person name="Damste J.S.S."/>
        </authorList>
    </citation>
    <scope>NUCLEOTIDE SEQUENCE [LARGE SCALE GENOMIC DNA]</scope>
    <source>
        <strain evidence="2 3">SD5</strain>
    </source>
</reference>
<evidence type="ECO:0000313" key="2">
    <source>
        <dbReference type="EMBL" id="REI39481.1"/>
    </source>
</evidence>
<dbReference type="Proteomes" id="UP000263486">
    <property type="component" value="Unassembled WGS sequence"/>
</dbReference>